<dbReference type="AlphaFoldDB" id="A0A370L7B5"/>
<protein>
    <submittedName>
        <fullName evidence="2">Uncharacterized protein</fullName>
    </submittedName>
</protein>
<dbReference type="Gene3D" id="3.90.1720.70">
    <property type="match status" value="1"/>
</dbReference>
<name>A0A370L7B5_9HYPH</name>
<feature type="region of interest" description="Disordered" evidence="1">
    <location>
        <begin position="1"/>
        <end position="21"/>
    </location>
</feature>
<organism evidence="2 3">
    <name type="scientific">Bosea caraganae</name>
    <dbReference type="NCBI Taxonomy" id="2763117"/>
    <lineage>
        <taxon>Bacteria</taxon>
        <taxon>Pseudomonadati</taxon>
        <taxon>Pseudomonadota</taxon>
        <taxon>Alphaproteobacteria</taxon>
        <taxon>Hyphomicrobiales</taxon>
        <taxon>Boseaceae</taxon>
        <taxon>Bosea</taxon>
    </lineage>
</organism>
<proteinExistence type="predicted"/>
<comment type="caution">
    <text evidence="2">The sequence shown here is derived from an EMBL/GenBank/DDBJ whole genome shotgun (WGS) entry which is preliminary data.</text>
</comment>
<evidence type="ECO:0000256" key="1">
    <source>
        <dbReference type="SAM" id="MobiDB-lite"/>
    </source>
</evidence>
<dbReference type="Proteomes" id="UP000255207">
    <property type="component" value="Unassembled WGS sequence"/>
</dbReference>
<sequence length="348" mass="38372">MTIAFAGGLTEGQRQPRDRSDWLDHPSAGCASCGRQCPMANEQDGKLRLDAAKLIQSYPTYRSLPAPMKTYVDGLNASAVKHNKEVDAWNLAHPDDPKKKQALNTPCCFQVSWALNAVGGDHTVPAASPRPRPNAHFGGGYHLGAVDELENYLNGKYGQGETVKAGSRNTRKTMEAYLAGRQGILAFREGYAGAHTEIWDKTRVLQNGAPIGNNSSGVATIDANWMWARPSIYFWEVVPERPAFIAPPWLIGWWVVTDLMARYYYYFYPDGTVVYKKIAPAYPNCPLPTEANSGRFSAGQGPSLRIQWNDEDYAAELYAYLPVSNVTMMAGSYENIAALPFSAAKMSF</sequence>
<dbReference type="Pfam" id="PF14113">
    <property type="entry name" value="Tae4"/>
    <property type="match status" value="1"/>
</dbReference>
<evidence type="ECO:0000313" key="3">
    <source>
        <dbReference type="Proteomes" id="UP000255207"/>
    </source>
</evidence>
<dbReference type="OrthoDB" id="8156500at2"/>
<dbReference type="EMBL" id="QQTP01000004">
    <property type="protein sequence ID" value="RDJ26053.1"/>
    <property type="molecule type" value="Genomic_DNA"/>
</dbReference>
<dbReference type="InterPro" id="IPR025562">
    <property type="entry name" value="Tae4"/>
</dbReference>
<gene>
    <name evidence="2" type="ORF">DWE98_09385</name>
</gene>
<keyword evidence="3" id="KW-1185">Reference proteome</keyword>
<accession>A0A370L7B5</accession>
<evidence type="ECO:0000313" key="2">
    <source>
        <dbReference type="EMBL" id="RDJ26053.1"/>
    </source>
</evidence>
<reference evidence="3" key="1">
    <citation type="submission" date="2018-07" db="EMBL/GenBank/DDBJ databases">
        <authorList>
            <person name="Safronova V.I."/>
            <person name="Chirak E.R."/>
            <person name="Sazanova A.L."/>
        </authorList>
    </citation>
    <scope>NUCLEOTIDE SEQUENCE [LARGE SCALE GENOMIC DNA]</scope>
    <source>
        <strain evidence="3">RCAM04685</strain>
    </source>
</reference>